<dbReference type="Proteomes" id="UP000790709">
    <property type="component" value="Unassembled WGS sequence"/>
</dbReference>
<gene>
    <name evidence="1" type="ORF">BV22DRAFT_1101301</name>
</gene>
<keyword evidence="2" id="KW-1185">Reference proteome</keyword>
<protein>
    <submittedName>
        <fullName evidence="1">Uncharacterized protein</fullName>
    </submittedName>
</protein>
<comment type="caution">
    <text evidence="1">The sequence shown here is derived from an EMBL/GenBank/DDBJ whole genome shotgun (WGS) entry which is preliminary data.</text>
</comment>
<evidence type="ECO:0000313" key="2">
    <source>
        <dbReference type="Proteomes" id="UP000790709"/>
    </source>
</evidence>
<accession>A0ACB8C0B1</accession>
<sequence length="259" mass="29053">MIARCRAKSWIIQLKEENGLSTSPNVQRGMKGHVIIYPQQPSRLMEVLPPSIEDVVTPICVIFVGAKPPTDEWLRTKARPLVVRKERVRAALIWLQQHNPYYKDVEINHVVLDGLQQEQILPVHVEHILPGQADDALTSRYDALDAKLDEARSVSNGRPGELPFQNVVIADVDGNAPSNQLRAAALRHVKRQGGGYMEIPHGGSPVNEFLNTSLFPMIYPTLYPYGIGGFENPARSQKLSMKRQLSMCSNEELLCYIRA</sequence>
<name>A0ACB8C0B1_9AGAM</name>
<organism evidence="1 2">
    <name type="scientific">Leucogyrophana mollusca</name>
    <dbReference type="NCBI Taxonomy" id="85980"/>
    <lineage>
        <taxon>Eukaryota</taxon>
        <taxon>Fungi</taxon>
        <taxon>Dikarya</taxon>
        <taxon>Basidiomycota</taxon>
        <taxon>Agaricomycotina</taxon>
        <taxon>Agaricomycetes</taxon>
        <taxon>Agaricomycetidae</taxon>
        <taxon>Boletales</taxon>
        <taxon>Boletales incertae sedis</taxon>
        <taxon>Leucogyrophana</taxon>
    </lineage>
</organism>
<reference evidence="1" key="1">
    <citation type="journal article" date="2021" name="New Phytol.">
        <title>Evolutionary innovations through gain and loss of genes in the ectomycorrhizal Boletales.</title>
        <authorList>
            <person name="Wu G."/>
            <person name="Miyauchi S."/>
            <person name="Morin E."/>
            <person name="Kuo A."/>
            <person name="Drula E."/>
            <person name="Varga T."/>
            <person name="Kohler A."/>
            <person name="Feng B."/>
            <person name="Cao Y."/>
            <person name="Lipzen A."/>
            <person name="Daum C."/>
            <person name="Hundley H."/>
            <person name="Pangilinan J."/>
            <person name="Johnson J."/>
            <person name="Barry K."/>
            <person name="LaButti K."/>
            <person name="Ng V."/>
            <person name="Ahrendt S."/>
            <person name="Min B."/>
            <person name="Choi I.G."/>
            <person name="Park H."/>
            <person name="Plett J.M."/>
            <person name="Magnuson J."/>
            <person name="Spatafora J.W."/>
            <person name="Nagy L.G."/>
            <person name="Henrissat B."/>
            <person name="Grigoriev I.V."/>
            <person name="Yang Z.L."/>
            <person name="Xu J."/>
            <person name="Martin F.M."/>
        </authorList>
    </citation>
    <scope>NUCLEOTIDE SEQUENCE</scope>
    <source>
        <strain evidence="1">KUC20120723A-06</strain>
    </source>
</reference>
<dbReference type="EMBL" id="MU266327">
    <property type="protein sequence ID" value="KAH7931394.1"/>
    <property type="molecule type" value="Genomic_DNA"/>
</dbReference>
<evidence type="ECO:0000313" key="1">
    <source>
        <dbReference type="EMBL" id="KAH7931394.1"/>
    </source>
</evidence>
<proteinExistence type="predicted"/>